<keyword evidence="5" id="KW-1185">Reference proteome</keyword>
<comment type="caution">
    <text evidence="4">The sequence shown here is derived from an EMBL/GenBank/DDBJ whole genome shotgun (WGS) entry which is preliminary data.</text>
</comment>
<dbReference type="EMBL" id="VKKU01000001">
    <property type="protein sequence ID" value="TSB04993.1"/>
    <property type="molecule type" value="Genomic_DNA"/>
</dbReference>
<dbReference type="PIRSF" id="PIRSF015626">
    <property type="entry name" value="FdhD"/>
    <property type="match status" value="1"/>
</dbReference>
<dbReference type="InterPro" id="IPR016193">
    <property type="entry name" value="Cytidine_deaminase-like"/>
</dbReference>
<keyword evidence="1 3" id="KW-0963">Cytoplasm</keyword>
<gene>
    <name evidence="3 4" type="primary">fdhD</name>
    <name evidence="4" type="ORF">FOM92_06290</name>
</gene>
<sequence length="267" mass="28441">MPRPEDGARTLHFAVIKPDGSASTQLERDTIIEAAVAIEYNGIGYAVMMATPIDLKDYAVGFSLSEGLIDNPDQILAVDIHEAELGWIVRIELPNANAEKVIERARQRVSESSCGLCGMDNLHEVMRALPPIRSAIEVSDTAIFKALSSLREHQTLNRLTGSAHAAAFCAPDGSIQMTREDVGRHNALDKLIGALAVAGIAPASGFILLTARCSLELVQKAIVAQCPMLVTISAATDLAIRVAKENGLRLVSLARPDAALVAMPQTG</sequence>
<comment type="similarity">
    <text evidence="3">Belongs to the FdhD family.</text>
</comment>
<comment type="caution">
    <text evidence="3">Lacks conserved residue(s) required for the propagation of feature annotation.</text>
</comment>
<dbReference type="Gene3D" id="3.40.140.10">
    <property type="entry name" value="Cytidine Deaminase, domain 2"/>
    <property type="match status" value="1"/>
</dbReference>
<name>A0A553WK09_9SPHN</name>
<evidence type="ECO:0000256" key="3">
    <source>
        <dbReference type="HAMAP-Rule" id="MF_00187"/>
    </source>
</evidence>
<evidence type="ECO:0000313" key="5">
    <source>
        <dbReference type="Proteomes" id="UP000320160"/>
    </source>
</evidence>
<comment type="subcellular location">
    <subcellularLocation>
        <location evidence="3">Cytoplasm</location>
    </subcellularLocation>
</comment>
<reference evidence="4 5" key="1">
    <citation type="submission" date="2019-07" db="EMBL/GenBank/DDBJ databases">
        <authorList>
            <person name="Park M."/>
        </authorList>
    </citation>
    <scope>NUCLEOTIDE SEQUENCE [LARGE SCALE GENOMIC DNA]</scope>
    <source>
        <strain evidence="4 5">KCTC32445</strain>
    </source>
</reference>
<proteinExistence type="inferred from homology"/>
<keyword evidence="4" id="KW-0808">Transferase</keyword>
<dbReference type="Pfam" id="PF02634">
    <property type="entry name" value="FdhD-NarQ"/>
    <property type="match status" value="1"/>
</dbReference>
<dbReference type="PANTHER" id="PTHR30592">
    <property type="entry name" value="FORMATE DEHYDROGENASE"/>
    <property type="match status" value="1"/>
</dbReference>
<organism evidence="4 5">
    <name type="scientific">Sphingorhabdus contaminans</name>
    <dbReference type="NCBI Taxonomy" id="1343899"/>
    <lineage>
        <taxon>Bacteria</taxon>
        <taxon>Pseudomonadati</taxon>
        <taxon>Pseudomonadota</taxon>
        <taxon>Alphaproteobacteria</taxon>
        <taxon>Sphingomonadales</taxon>
        <taxon>Sphingomonadaceae</taxon>
        <taxon>Sphingorhabdus</taxon>
    </lineage>
</organism>
<dbReference type="GO" id="GO:0005737">
    <property type="term" value="C:cytoplasm"/>
    <property type="evidence" value="ECO:0007669"/>
    <property type="project" value="UniProtKB-SubCell"/>
</dbReference>
<keyword evidence="2 3" id="KW-0501">Molybdenum cofactor biosynthesis</keyword>
<dbReference type="Gene3D" id="3.10.20.10">
    <property type="match status" value="1"/>
</dbReference>
<evidence type="ECO:0000256" key="1">
    <source>
        <dbReference type="ARBA" id="ARBA00022490"/>
    </source>
</evidence>
<evidence type="ECO:0000313" key="4">
    <source>
        <dbReference type="EMBL" id="TSB04993.1"/>
    </source>
</evidence>
<evidence type="ECO:0000256" key="2">
    <source>
        <dbReference type="ARBA" id="ARBA00023150"/>
    </source>
</evidence>
<dbReference type="AlphaFoldDB" id="A0A553WK09"/>
<feature type="active site" description="Cysteine persulfide intermediate" evidence="3">
    <location>
        <position position="114"/>
    </location>
</feature>
<accession>A0A553WK09</accession>
<dbReference type="PANTHER" id="PTHR30592:SF1">
    <property type="entry name" value="SULFUR CARRIER PROTEIN FDHD"/>
    <property type="match status" value="1"/>
</dbReference>
<dbReference type="RefSeq" id="WP_143775908.1">
    <property type="nucleotide sequence ID" value="NZ_VKKU01000001.1"/>
</dbReference>
<dbReference type="OrthoDB" id="3197277at2"/>
<dbReference type="GO" id="GO:0097163">
    <property type="term" value="F:sulfur carrier activity"/>
    <property type="evidence" value="ECO:0007669"/>
    <property type="project" value="UniProtKB-UniRule"/>
</dbReference>
<dbReference type="HAMAP" id="MF_00187">
    <property type="entry name" value="FdhD"/>
    <property type="match status" value="1"/>
</dbReference>
<dbReference type="NCBIfam" id="TIGR00129">
    <property type="entry name" value="fdhD_narQ"/>
    <property type="match status" value="1"/>
</dbReference>
<dbReference type="InterPro" id="IPR003786">
    <property type="entry name" value="FdhD"/>
</dbReference>
<comment type="function">
    <text evidence="3">Required for formate dehydrogenase (FDH) activity. Acts as a sulfur carrier protein that transfers sulfur from IscS to the molybdenum cofactor prior to its insertion into FDH.</text>
</comment>
<dbReference type="GO" id="GO:0006777">
    <property type="term" value="P:Mo-molybdopterin cofactor biosynthetic process"/>
    <property type="evidence" value="ECO:0007669"/>
    <property type="project" value="UniProtKB-UniRule"/>
</dbReference>
<dbReference type="SUPFAM" id="SSF53927">
    <property type="entry name" value="Cytidine deaminase-like"/>
    <property type="match status" value="1"/>
</dbReference>
<dbReference type="Proteomes" id="UP000320160">
    <property type="component" value="Unassembled WGS sequence"/>
</dbReference>
<protein>
    <recommendedName>
        <fullName evidence="3">Sulfur carrier protein FdhD</fullName>
    </recommendedName>
</protein>
<dbReference type="GO" id="GO:0016783">
    <property type="term" value="F:sulfurtransferase activity"/>
    <property type="evidence" value="ECO:0007669"/>
    <property type="project" value="InterPro"/>
</dbReference>